<dbReference type="AlphaFoldDB" id="A0A2A2K9G8"/>
<feature type="compositionally biased region" description="Basic and acidic residues" evidence="1">
    <location>
        <begin position="27"/>
        <end position="36"/>
    </location>
</feature>
<feature type="compositionally biased region" description="Basic and acidic residues" evidence="1">
    <location>
        <begin position="44"/>
        <end position="71"/>
    </location>
</feature>
<dbReference type="Proteomes" id="UP000218231">
    <property type="component" value="Unassembled WGS sequence"/>
</dbReference>
<evidence type="ECO:0000256" key="1">
    <source>
        <dbReference type="SAM" id="MobiDB-lite"/>
    </source>
</evidence>
<feature type="region of interest" description="Disordered" evidence="1">
    <location>
        <begin position="20"/>
        <end position="106"/>
    </location>
</feature>
<evidence type="ECO:0000313" key="2">
    <source>
        <dbReference type="EMBL" id="PAV70513.1"/>
    </source>
</evidence>
<proteinExistence type="predicted"/>
<feature type="compositionally biased region" description="Polar residues" evidence="1">
    <location>
        <begin position="95"/>
        <end position="106"/>
    </location>
</feature>
<name>A0A2A2K9G8_9BILA</name>
<keyword evidence="3" id="KW-1185">Reference proteome</keyword>
<feature type="compositionally biased region" description="Polar residues" evidence="1">
    <location>
        <begin position="72"/>
        <end position="87"/>
    </location>
</feature>
<gene>
    <name evidence="2" type="ORF">WR25_19399</name>
</gene>
<comment type="caution">
    <text evidence="2">The sequence shown here is derived from an EMBL/GenBank/DDBJ whole genome shotgun (WGS) entry which is preliminary data.</text>
</comment>
<dbReference type="EMBL" id="LIAE01009275">
    <property type="protein sequence ID" value="PAV70513.1"/>
    <property type="molecule type" value="Genomic_DNA"/>
</dbReference>
<accession>A0A2A2K9G8</accession>
<evidence type="ECO:0000313" key="3">
    <source>
        <dbReference type="Proteomes" id="UP000218231"/>
    </source>
</evidence>
<protein>
    <submittedName>
        <fullName evidence="2">Uncharacterized protein</fullName>
    </submittedName>
</protein>
<sequence>MRIEEEKVTAARDAVWKPACGKRKCGNNKDRREEKAPTGQISDLVRRREGGNKRDETSEMPRQQLEKKQGRSTDGSHYSIQVDSNRLMSEKGIQMPTTVSSHIRWI</sequence>
<organism evidence="2 3">
    <name type="scientific">Diploscapter pachys</name>
    <dbReference type="NCBI Taxonomy" id="2018661"/>
    <lineage>
        <taxon>Eukaryota</taxon>
        <taxon>Metazoa</taxon>
        <taxon>Ecdysozoa</taxon>
        <taxon>Nematoda</taxon>
        <taxon>Chromadorea</taxon>
        <taxon>Rhabditida</taxon>
        <taxon>Rhabditina</taxon>
        <taxon>Rhabditomorpha</taxon>
        <taxon>Rhabditoidea</taxon>
        <taxon>Rhabditidae</taxon>
        <taxon>Diploscapter</taxon>
    </lineage>
</organism>
<reference evidence="2 3" key="1">
    <citation type="journal article" date="2017" name="Curr. Biol.">
        <title>Genome architecture and evolution of a unichromosomal asexual nematode.</title>
        <authorList>
            <person name="Fradin H."/>
            <person name="Zegar C."/>
            <person name="Gutwein M."/>
            <person name="Lucas J."/>
            <person name="Kovtun M."/>
            <person name="Corcoran D."/>
            <person name="Baugh L.R."/>
            <person name="Kiontke K."/>
            <person name="Gunsalus K."/>
            <person name="Fitch D.H."/>
            <person name="Piano F."/>
        </authorList>
    </citation>
    <scope>NUCLEOTIDE SEQUENCE [LARGE SCALE GENOMIC DNA]</scope>
    <source>
        <strain evidence="2">PF1309</strain>
    </source>
</reference>